<dbReference type="PANTHER" id="PTHR11587:SF2">
    <property type="entry name" value="ARGININOSUCCINATE SYNTHASE"/>
    <property type="match status" value="1"/>
</dbReference>
<keyword evidence="8 9" id="KW-0067">ATP-binding</keyword>
<dbReference type="eggNOG" id="COG0137">
    <property type="taxonomic scope" value="Bacteria"/>
</dbReference>
<dbReference type="FunFam" id="3.90.1260.10:FF:000007">
    <property type="entry name" value="Argininosuccinate synthase"/>
    <property type="match status" value="1"/>
</dbReference>
<protein>
    <recommendedName>
        <fullName evidence="3 9">Argininosuccinate synthase</fullName>
        <ecNumber evidence="3 9">6.3.4.5</ecNumber>
    </recommendedName>
    <alternativeName>
        <fullName evidence="9">Citrulline--aspartate ligase</fullName>
    </alternativeName>
</protein>
<dbReference type="InterPro" id="IPR014729">
    <property type="entry name" value="Rossmann-like_a/b/a_fold"/>
</dbReference>
<dbReference type="InterPro" id="IPR048268">
    <property type="entry name" value="Arginosuc_syn_C"/>
</dbReference>
<gene>
    <name evidence="9" type="primary">argG</name>
    <name evidence="12" type="ORF">DA01_05430</name>
</gene>
<keyword evidence="4 9" id="KW-0055">Arginine biosynthesis</keyword>
<feature type="binding site" evidence="9">
    <location>
        <position position="122"/>
    </location>
    <ligand>
        <name>L-aspartate</name>
        <dbReference type="ChEBI" id="CHEBI:29991"/>
    </ligand>
</feature>
<dbReference type="OrthoDB" id="9801641at2"/>
<dbReference type="NCBIfam" id="NF001770">
    <property type="entry name" value="PRK00509.1"/>
    <property type="match status" value="1"/>
</dbReference>
<feature type="binding site" evidence="9">
    <location>
        <position position="86"/>
    </location>
    <ligand>
        <name>L-citrulline</name>
        <dbReference type="ChEBI" id="CHEBI:57743"/>
    </ligand>
</feature>
<feature type="binding site" evidence="9">
    <location>
        <position position="259"/>
    </location>
    <ligand>
        <name>L-citrulline</name>
        <dbReference type="ChEBI" id="CHEBI:57743"/>
    </ligand>
</feature>
<feature type="binding site" evidence="9">
    <location>
        <begin position="8"/>
        <end position="16"/>
    </location>
    <ligand>
        <name>ATP</name>
        <dbReference type="ChEBI" id="CHEBI:30616"/>
    </ligand>
</feature>
<comment type="caution">
    <text evidence="12">The sequence shown here is derived from an EMBL/GenBank/DDBJ whole genome shotgun (WGS) entry which is preliminary data.</text>
</comment>
<comment type="catalytic activity">
    <reaction evidence="9">
        <text>L-citrulline + L-aspartate + ATP = 2-(N(omega)-L-arginino)succinate + AMP + diphosphate + H(+)</text>
        <dbReference type="Rhea" id="RHEA:10932"/>
        <dbReference type="ChEBI" id="CHEBI:15378"/>
        <dbReference type="ChEBI" id="CHEBI:29991"/>
        <dbReference type="ChEBI" id="CHEBI:30616"/>
        <dbReference type="ChEBI" id="CHEBI:33019"/>
        <dbReference type="ChEBI" id="CHEBI:57472"/>
        <dbReference type="ChEBI" id="CHEBI:57743"/>
        <dbReference type="ChEBI" id="CHEBI:456215"/>
        <dbReference type="EC" id="6.3.4.5"/>
    </reaction>
</comment>
<evidence type="ECO:0000256" key="6">
    <source>
        <dbReference type="ARBA" id="ARBA00022605"/>
    </source>
</evidence>
<dbReference type="PROSITE" id="PS00565">
    <property type="entry name" value="ARGININOSUCCIN_SYN_2"/>
    <property type="match status" value="1"/>
</dbReference>
<dbReference type="Proteomes" id="UP000053577">
    <property type="component" value="Unassembled WGS sequence"/>
</dbReference>
<dbReference type="InterPro" id="IPR018223">
    <property type="entry name" value="Arginosuc_synth_CS"/>
</dbReference>
<evidence type="ECO:0000256" key="7">
    <source>
        <dbReference type="ARBA" id="ARBA00022741"/>
    </source>
</evidence>
<dbReference type="NCBIfam" id="TIGR00032">
    <property type="entry name" value="argG"/>
    <property type="match status" value="1"/>
</dbReference>
<feature type="binding site" evidence="9">
    <location>
        <position position="271"/>
    </location>
    <ligand>
        <name>L-citrulline</name>
        <dbReference type="ChEBI" id="CHEBI:57743"/>
    </ligand>
</feature>
<dbReference type="Gene3D" id="1.20.5.470">
    <property type="entry name" value="Single helix bin"/>
    <property type="match status" value="1"/>
</dbReference>
<dbReference type="GO" id="GO:0006526">
    <property type="term" value="P:L-arginine biosynthetic process"/>
    <property type="evidence" value="ECO:0007669"/>
    <property type="project" value="UniProtKB-UniRule"/>
</dbReference>
<keyword evidence="7 9" id="KW-0547">Nucleotide-binding</keyword>
<evidence type="ECO:0000256" key="8">
    <source>
        <dbReference type="ARBA" id="ARBA00022840"/>
    </source>
</evidence>
<dbReference type="PROSITE" id="PS00564">
    <property type="entry name" value="ARGININOSUCCIN_SYN_1"/>
    <property type="match status" value="1"/>
</dbReference>
<dbReference type="InterPro" id="IPR001518">
    <property type="entry name" value="Arginosuc_synth"/>
</dbReference>
<dbReference type="SUPFAM" id="SSF52402">
    <property type="entry name" value="Adenine nucleotide alpha hydrolases-like"/>
    <property type="match status" value="1"/>
</dbReference>
<evidence type="ECO:0000259" key="10">
    <source>
        <dbReference type="Pfam" id="PF00764"/>
    </source>
</evidence>
<dbReference type="Pfam" id="PF00764">
    <property type="entry name" value="Arginosuc_synth"/>
    <property type="match status" value="1"/>
</dbReference>
<feature type="binding site" evidence="9">
    <location>
        <position position="126"/>
    </location>
    <ligand>
        <name>L-citrulline</name>
        <dbReference type="ChEBI" id="CHEBI:57743"/>
    </ligand>
</feature>
<dbReference type="SUPFAM" id="SSF69864">
    <property type="entry name" value="Argininosuccinate synthetase, C-terminal domain"/>
    <property type="match status" value="1"/>
</dbReference>
<dbReference type="GO" id="GO:0005524">
    <property type="term" value="F:ATP binding"/>
    <property type="evidence" value="ECO:0007669"/>
    <property type="project" value="UniProtKB-UniRule"/>
</dbReference>
<comment type="similarity">
    <text evidence="9">Belongs to the argininosuccinate synthase family. Type 1 subfamily.</text>
</comment>
<dbReference type="EC" id="6.3.4.5" evidence="3 9"/>
<name>A0A0V8M2S5_9CHLR</name>
<dbReference type="FunFam" id="3.40.50.620:FF:000019">
    <property type="entry name" value="Argininosuccinate synthase"/>
    <property type="match status" value="1"/>
</dbReference>
<feature type="domain" description="Arginosuccinate synthase C-terminal" evidence="11">
    <location>
        <begin position="173"/>
        <end position="390"/>
    </location>
</feature>
<proteinExistence type="inferred from homology"/>
<dbReference type="CDD" id="cd01999">
    <property type="entry name" value="ASS"/>
    <property type="match status" value="1"/>
</dbReference>
<dbReference type="AlphaFoldDB" id="A0A0V8M2S5"/>
<comment type="caution">
    <text evidence="9">Lacks conserved residue(s) required for the propagation of feature annotation.</text>
</comment>
<reference evidence="12 13" key="1">
    <citation type="journal article" date="2015" name="Sci. Rep.">
        <title>A comparative genomics and reductive dehalogenase gene transcription study of two chloroethene-respiring bacteria, Dehalococcoides mccartyi strains MB and 11a.</title>
        <authorList>
            <person name="Low A."/>
            <person name="Shen Z."/>
            <person name="Cheng D."/>
            <person name="Rogers M.J."/>
            <person name="Lee P.K."/>
            <person name="He J."/>
        </authorList>
    </citation>
    <scope>NUCLEOTIDE SEQUENCE [LARGE SCALE GENOMIC DNA]</scope>
    <source>
        <strain evidence="12 13">MB</strain>
    </source>
</reference>
<evidence type="ECO:0000256" key="1">
    <source>
        <dbReference type="ARBA" id="ARBA00004967"/>
    </source>
</evidence>
<dbReference type="GO" id="GO:0004055">
    <property type="term" value="F:argininosuccinate synthase activity"/>
    <property type="evidence" value="ECO:0007669"/>
    <property type="project" value="UniProtKB-UniRule"/>
</dbReference>
<dbReference type="GO" id="GO:0000050">
    <property type="term" value="P:urea cycle"/>
    <property type="evidence" value="ECO:0007669"/>
    <property type="project" value="TreeGrafter"/>
</dbReference>
<comment type="subcellular location">
    <subcellularLocation>
        <location evidence="9">Cytoplasm</location>
    </subcellularLocation>
</comment>
<dbReference type="InterPro" id="IPR024074">
    <property type="entry name" value="AS_cat/multimer_dom_body"/>
</dbReference>
<evidence type="ECO:0000259" key="11">
    <source>
        <dbReference type="Pfam" id="PF20979"/>
    </source>
</evidence>
<evidence type="ECO:0000313" key="12">
    <source>
        <dbReference type="EMBL" id="KSV18082.1"/>
    </source>
</evidence>
<dbReference type="PANTHER" id="PTHR11587">
    <property type="entry name" value="ARGININOSUCCINATE SYNTHASE"/>
    <property type="match status" value="1"/>
</dbReference>
<keyword evidence="6 9" id="KW-0028">Amino-acid biosynthesis</keyword>
<dbReference type="PATRIC" id="fig|61435.5.peg.1073"/>
<dbReference type="Pfam" id="PF20979">
    <property type="entry name" value="Arginosuc_syn_C"/>
    <property type="match status" value="1"/>
</dbReference>
<dbReference type="Gene3D" id="3.90.1260.10">
    <property type="entry name" value="Argininosuccinate synthetase, chain A, domain 2"/>
    <property type="match status" value="1"/>
</dbReference>
<feature type="binding site" evidence="9">
    <location>
        <position position="118"/>
    </location>
    <ligand>
        <name>L-aspartate</name>
        <dbReference type="ChEBI" id="CHEBI:29991"/>
    </ligand>
</feature>
<dbReference type="GO" id="GO:0005737">
    <property type="term" value="C:cytoplasm"/>
    <property type="evidence" value="ECO:0007669"/>
    <property type="project" value="UniProtKB-SubCell"/>
</dbReference>
<dbReference type="EMBL" id="JGYD01000018">
    <property type="protein sequence ID" value="KSV18082.1"/>
    <property type="molecule type" value="Genomic_DNA"/>
</dbReference>
<dbReference type="Gene3D" id="3.40.50.620">
    <property type="entry name" value="HUPs"/>
    <property type="match status" value="1"/>
</dbReference>
<organism evidence="12 13">
    <name type="scientific">Dehalococcoides mccartyi</name>
    <dbReference type="NCBI Taxonomy" id="61435"/>
    <lineage>
        <taxon>Bacteria</taxon>
        <taxon>Bacillati</taxon>
        <taxon>Chloroflexota</taxon>
        <taxon>Dehalococcoidia</taxon>
        <taxon>Dehalococcoidales</taxon>
        <taxon>Dehalococcoidaceae</taxon>
        <taxon>Dehalococcoides</taxon>
    </lineage>
</organism>
<evidence type="ECO:0000256" key="5">
    <source>
        <dbReference type="ARBA" id="ARBA00022598"/>
    </source>
</evidence>
<feature type="binding site" evidence="9">
    <location>
        <position position="174"/>
    </location>
    <ligand>
        <name>L-citrulline</name>
        <dbReference type="ChEBI" id="CHEBI:57743"/>
    </ligand>
</feature>
<evidence type="ECO:0000256" key="2">
    <source>
        <dbReference type="ARBA" id="ARBA00011881"/>
    </source>
</evidence>
<evidence type="ECO:0000256" key="3">
    <source>
        <dbReference type="ARBA" id="ARBA00012286"/>
    </source>
</evidence>
<accession>A0A0V8M2S5</accession>
<feature type="binding site" evidence="9">
    <location>
        <position position="116"/>
    </location>
    <ligand>
        <name>ATP</name>
        <dbReference type="ChEBI" id="CHEBI:30616"/>
    </ligand>
</feature>
<dbReference type="InterPro" id="IPR048267">
    <property type="entry name" value="Arginosuc_syn_N"/>
</dbReference>
<evidence type="ECO:0000256" key="4">
    <source>
        <dbReference type="ARBA" id="ARBA00022571"/>
    </source>
</evidence>
<comment type="pathway">
    <text evidence="1 9">Amino-acid biosynthesis; L-arginine biosynthesis; L-arginine from L-ornithine and carbamoyl phosphate: step 2/3.</text>
</comment>
<dbReference type="GO" id="GO:0000053">
    <property type="term" value="P:argininosuccinate metabolic process"/>
    <property type="evidence" value="ECO:0007669"/>
    <property type="project" value="TreeGrafter"/>
</dbReference>
<feature type="binding site" evidence="9">
    <location>
        <position position="183"/>
    </location>
    <ligand>
        <name>L-citrulline</name>
        <dbReference type="ChEBI" id="CHEBI:57743"/>
    </ligand>
</feature>
<dbReference type="UniPathway" id="UPA00068">
    <property type="reaction ID" value="UER00113"/>
</dbReference>
<dbReference type="HAMAP" id="MF_00005">
    <property type="entry name" value="Arg_succ_synth_type1"/>
    <property type="match status" value="1"/>
</dbReference>
<keyword evidence="9" id="KW-0963">Cytoplasm</keyword>
<keyword evidence="5 9" id="KW-0436">Ligase</keyword>
<feature type="binding site" evidence="9">
    <location>
        <position position="123"/>
    </location>
    <ligand>
        <name>L-aspartate</name>
        <dbReference type="ChEBI" id="CHEBI:29991"/>
    </ligand>
</feature>
<evidence type="ECO:0000256" key="9">
    <source>
        <dbReference type="HAMAP-Rule" id="MF_00005"/>
    </source>
</evidence>
<comment type="subunit">
    <text evidence="2 9">Homotetramer.</text>
</comment>
<sequence>MSEKVVLAYSGGLDTSAAVKWLQEKYGMDVIAVTIDVGNEKDFTLIKEKALKVGAKKAYVRDVRKEFAEDYIWKAIKANSMYEGVYPLATALARPLIAKVMVDIALEEGATAIAHGCTGKGNDQVRFDVGINTLAPHLKIIAPARQWGMTREQTMEYAQKWGIPVPISVKNPFSIDENLWGRSIECGLLEDPWNEPIPEVFAWTRPVEATPDAPEYLEVEFEQGVPVAVNGEKLSPLALIQKVHDIAGLHGVGRIDHVENRLVGIKSREIYEAPAAVVLIAAHQALEAMTLSKSQLRFKQMVEATYSDIIYNGLWFSALRQDLDAFIESSQRFVSGTVRLKLSKGNFRVVGRKSPYSLYHKGMATYDKGDQFDPSSAVGFITLWGLQAKLQAQLQPILEEEKGNKS</sequence>
<dbReference type="InterPro" id="IPR023434">
    <property type="entry name" value="Arginosuc_synth_type_1_subfam"/>
</dbReference>
<feature type="domain" description="Arginosuccinate synthase-like N-terminal" evidence="10">
    <location>
        <begin position="4"/>
        <end position="164"/>
    </location>
</feature>
<feature type="binding site" evidence="9">
    <location>
        <position position="122"/>
    </location>
    <ligand>
        <name>L-citrulline</name>
        <dbReference type="ChEBI" id="CHEBI:57743"/>
    </ligand>
</feature>
<evidence type="ECO:0000313" key="13">
    <source>
        <dbReference type="Proteomes" id="UP000053577"/>
    </source>
</evidence>
<dbReference type="RefSeq" id="WP_058292530.1">
    <property type="nucleotide sequence ID" value="NZ_JGYD01000018.1"/>
</dbReference>